<dbReference type="GO" id="GO:0006605">
    <property type="term" value="P:protein targeting"/>
    <property type="evidence" value="ECO:0007669"/>
    <property type="project" value="UniProtKB-UniRule"/>
</dbReference>
<dbReference type="PANTHER" id="PTHR33910:SF1">
    <property type="entry name" value="PROTEIN TRANSLOCASE SUBUNIT SECE"/>
    <property type="match status" value="1"/>
</dbReference>
<sequence>MPGEVLKTFKGSSLNWWGQTRQFLRETKVELKKVTWPSKKELIGSTVVVIIFVLLIAAYFGIIDLIYTTIIGKFLG</sequence>
<dbReference type="GO" id="GO:0009306">
    <property type="term" value="P:protein secretion"/>
    <property type="evidence" value="ECO:0007669"/>
    <property type="project" value="UniProtKB-UniRule"/>
</dbReference>
<dbReference type="HAMAP" id="MF_00422">
    <property type="entry name" value="SecE"/>
    <property type="match status" value="1"/>
</dbReference>
<evidence type="ECO:0000256" key="4">
    <source>
        <dbReference type="ARBA" id="ARBA00022692"/>
    </source>
</evidence>
<dbReference type="Gene3D" id="1.20.5.1030">
    <property type="entry name" value="Preprotein translocase secy subunit"/>
    <property type="match status" value="1"/>
</dbReference>
<dbReference type="GO" id="GO:0065002">
    <property type="term" value="P:intracellular protein transmembrane transport"/>
    <property type="evidence" value="ECO:0007669"/>
    <property type="project" value="UniProtKB-UniRule"/>
</dbReference>
<dbReference type="PROSITE" id="PS01067">
    <property type="entry name" value="SECE_SEC61G"/>
    <property type="match status" value="1"/>
</dbReference>
<dbReference type="InterPro" id="IPR001901">
    <property type="entry name" value="Translocase_SecE/Sec61-g"/>
</dbReference>
<evidence type="ECO:0000256" key="1">
    <source>
        <dbReference type="ARBA" id="ARBA00004370"/>
    </source>
</evidence>
<protein>
    <recommendedName>
        <fullName evidence="9">Protein translocase subunit SecE</fullName>
    </recommendedName>
</protein>
<comment type="subcellular location">
    <subcellularLocation>
        <location evidence="9">Cell membrane</location>
        <topology evidence="9">Single-pass membrane protein</topology>
    </subcellularLocation>
    <subcellularLocation>
        <location evidence="1">Membrane</location>
    </subcellularLocation>
</comment>
<organism evidence="10 11">
    <name type="scientific">Desulfofervidus auxilii</name>
    <dbReference type="NCBI Taxonomy" id="1621989"/>
    <lineage>
        <taxon>Bacteria</taxon>
        <taxon>Pseudomonadati</taxon>
        <taxon>Thermodesulfobacteriota</taxon>
        <taxon>Candidatus Desulfofervidia</taxon>
        <taxon>Candidatus Desulfofervidales</taxon>
        <taxon>Candidatus Desulfofervidaceae</taxon>
        <taxon>Candidatus Desulfofervidus</taxon>
    </lineage>
</organism>
<keyword evidence="7 9" id="KW-0811">Translocation</keyword>
<keyword evidence="8 9" id="KW-0472">Membrane</keyword>
<dbReference type="InterPro" id="IPR038379">
    <property type="entry name" value="SecE_sf"/>
</dbReference>
<keyword evidence="2 9" id="KW-0813">Transport</keyword>
<evidence type="ECO:0000256" key="5">
    <source>
        <dbReference type="ARBA" id="ARBA00022927"/>
    </source>
</evidence>
<comment type="similarity">
    <text evidence="9">Belongs to the SecE/SEC61-gamma family.</text>
</comment>
<keyword evidence="6 9" id="KW-1133">Transmembrane helix</keyword>
<dbReference type="GO" id="GO:0008320">
    <property type="term" value="F:protein transmembrane transporter activity"/>
    <property type="evidence" value="ECO:0007669"/>
    <property type="project" value="UniProtKB-UniRule"/>
</dbReference>
<evidence type="ECO:0000256" key="8">
    <source>
        <dbReference type="ARBA" id="ARBA00023136"/>
    </source>
</evidence>
<name>A0A7U4THJ5_DESA2</name>
<dbReference type="Pfam" id="PF00584">
    <property type="entry name" value="SecE"/>
    <property type="match status" value="1"/>
</dbReference>
<gene>
    <name evidence="9" type="primary">secE</name>
    <name evidence="10" type="ORF">HS1_000494</name>
</gene>
<evidence type="ECO:0000313" key="11">
    <source>
        <dbReference type="Proteomes" id="UP000070560"/>
    </source>
</evidence>
<keyword evidence="5 9" id="KW-0653">Protein transport</keyword>
<dbReference type="GO" id="GO:0043952">
    <property type="term" value="P:protein transport by the Sec complex"/>
    <property type="evidence" value="ECO:0007669"/>
    <property type="project" value="UniProtKB-UniRule"/>
</dbReference>
<reference evidence="10 11" key="1">
    <citation type="submission" date="2015-10" db="EMBL/GenBank/DDBJ databases">
        <title>Candidatus Desulfofervidus auxilii, a hydrogenotrophic sulfate-reducing bacterium involved in the thermophilic anaerobic oxidation of methane.</title>
        <authorList>
            <person name="Krukenberg V."/>
            <person name="Richter M."/>
            <person name="Wegener G."/>
        </authorList>
    </citation>
    <scope>NUCLEOTIDE SEQUENCE [LARGE SCALE GENOMIC DNA]</scope>
    <source>
        <strain evidence="10 11">HS1</strain>
    </source>
</reference>
<keyword evidence="11" id="KW-1185">Reference proteome</keyword>
<dbReference type="NCBIfam" id="TIGR00964">
    <property type="entry name" value="secE_bact"/>
    <property type="match status" value="1"/>
</dbReference>
<accession>A0A7U4THJ5</accession>
<dbReference type="EMBL" id="CP013015">
    <property type="protein sequence ID" value="AMM40300.1"/>
    <property type="molecule type" value="Genomic_DNA"/>
</dbReference>
<comment type="subunit">
    <text evidence="9">Component of the Sec protein translocase complex. Heterotrimer consisting of SecY, SecE and SecG subunits. The heterotrimers can form oligomers, although 1 heterotrimer is thought to be able to translocate proteins. Interacts with the ribosome. Interacts with SecDF, and other proteins may be involved. Interacts with SecA.</text>
</comment>
<dbReference type="KEGG" id="daw:HS1_000494"/>
<dbReference type="AlphaFoldDB" id="A0A7U4THJ5"/>
<evidence type="ECO:0000256" key="6">
    <source>
        <dbReference type="ARBA" id="ARBA00022989"/>
    </source>
</evidence>
<proteinExistence type="inferred from homology"/>
<dbReference type="Proteomes" id="UP000070560">
    <property type="component" value="Chromosome"/>
</dbReference>
<dbReference type="GO" id="GO:0005886">
    <property type="term" value="C:plasma membrane"/>
    <property type="evidence" value="ECO:0007669"/>
    <property type="project" value="UniProtKB-SubCell"/>
</dbReference>
<evidence type="ECO:0000256" key="3">
    <source>
        <dbReference type="ARBA" id="ARBA00022475"/>
    </source>
</evidence>
<feature type="transmembrane region" description="Helical" evidence="9">
    <location>
        <begin position="42"/>
        <end position="67"/>
    </location>
</feature>
<comment type="function">
    <text evidence="9">Essential subunit of the Sec protein translocation channel SecYEG. Clamps together the 2 halves of SecY. May contact the channel plug during translocation.</text>
</comment>
<dbReference type="PANTHER" id="PTHR33910">
    <property type="entry name" value="PROTEIN TRANSLOCASE SUBUNIT SECE"/>
    <property type="match status" value="1"/>
</dbReference>
<evidence type="ECO:0000256" key="9">
    <source>
        <dbReference type="HAMAP-Rule" id="MF_00422"/>
    </source>
</evidence>
<dbReference type="InterPro" id="IPR005807">
    <property type="entry name" value="SecE_bac"/>
</dbReference>
<evidence type="ECO:0000256" key="2">
    <source>
        <dbReference type="ARBA" id="ARBA00022448"/>
    </source>
</evidence>
<evidence type="ECO:0000256" key="7">
    <source>
        <dbReference type="ARBA" id="ARBA00023010"/>
    </source>
</evidence>
<evidence type="ECO:0000313" key="10">
    <source>
        <dbReference type="EMBL" id="AMM40300.1"/>
    </source>
</evidence>
<keyword evidence="4 9" id="KW-0812">Transmembrane</keyword>
<keyword evidence="3 9" id="KW-1003">Cell membrane</keyword>